<feature type="compositionally biased region" description="Basic and acidic residues" evidence="1">
    <location>
        <begin position="29"/>
        <end position="38"/>
    </location>
</feature>
<feature type="region of interest" description="Disordered" evidence="1">
    <location>
        <begin position="72"/>
        <end position="93"/>
    </location>
</feature>
<accession>A0A6A0A696</accession>
<evidence type="ECO:0000313" key="3">
    <source>
        <dbReference type="Proteomes" id="UP000485058"/>
    </source>
</evidence>
<protein>
    <submittedName>
        <fullName evidence="2">Uncharacterized protein</fullName>
    </submittedName>
</protein>
<proteinExistence type="predicted"/>
<gene>
    <name evidence="2" type="ORF">HaLaN_26461</name>
</gene>
<feature type="region of interest" description="Disordered" evidence="1">
    <location>
        <begin position="126"/>
        <end position="149"/>
    </location>
</feature>
<comment type="caution">
    <text evidence="2">The sequence shown here is derived from an EMBL/GenBank/DDBJ whole genome shotgun (WGS) entry which is preliminary data.</text>
</comment>
<feature type="non-terminal residue" evidence="2">
    <location>
        <position position="1"/>
    </location>
</feature>
<evidence type="ECO:0000313" key="2">
    <source>
        <dbReference type="EMBL" id="GFH28045.1"/>
    </source>
</evidence>
<dbReference type="Proteomes" id="UP000485058">
    <property type="component" value="Unassembled WGS sequence"/>
</dbReference>
<dbReference type="AlphaFoldDB" id="A0A6A0A696"/>
<feature type="non-terminal residue" evidence="2">
    <location>
        <position position="149"/>
    </location>
</feature>
<feature type="region of interest" description="Disordered" evidence="1">
    <location>
        <begin position="29"/>
        <end position="60"/>
    </location>
</feature>
<organism evidence="2 3">
    <name type="scientific">Haematococcus lacustris</name>
    <name type="common">Green alga</name>
    <name type="synonym">Haematococcus pluvialis</name>
    <dbReference type="NCBI Taxonomy" id="44745"/>
    <lineage>
        <taxon>Eukaryota</taxon>
        <taxon>Viridiplantae</taxon>
        <taxon>Chlorophyta</taxon>
        <taxon>core chlorophytes</taxon>
        <taxon>Chlorophyceae</taxon>
        <taxon>CS clade</taxon>
        <taxon>Chlamydomonadales</taxon>
        <taxon>Haematococcaceae</taxon>
        <taxon>Haematococcus</taxon>
    </lineage>
</organism>
<evidence type="ECO:0000256" key="1">
    <source>
        <dbReference type="SAM" id="MobiDB-lite"/>
    </source>
</evidence>
<keyword evidence="3" id="KW-1185">Reference proteome</keyword>
<feature type="compositionally biased region" description="Basic and acidic residues" evidence="1">
    <location>
        <begin position="126"/>
        <end position="140"/>
    </location>
</feature>
<name>A0A6A0A696_HAELA</name>
<reference evidence="2 3" key="1">
    <citation type="submission" date="2020-02" db="EMBL/GenBank/DDBJ databases">
        <title>Draft genome sequence of Haematococcus lacustris strain NIES-144.</title>
        <authorList>
            <person name="Morimoto D."/>
            <person name="Nakagawa S."/>
            <person name="Yoshida T."/>
            <person name="Sawayama S."/>
        </authorList>
    </citation>
    <scope>NUCLEOTIDE SEQUENCE [LARGE SCALE GENOMIC DNA]</scope>
    <source>
        <strain evidence="2 3">NIES-144</strain>
    </source>
</reference>
<dbReference type="EMBL" id="BLLF01003719">
    <property type="protein sequence ID" value="GFH28045.1"/>
    <property type="molecule type" value="Genomic_DNA"/>
</dbReference>
<sequence>TEFWAALTLFVEKFAVAQKALLLERKEKAEREARRMQREQTQAARAPQVRSEPPNTVDKDARARMLAQPTWDMGQHHTGRGAEPHQPTDAMPPQAIEGVDITSRLQDDTILHGGLGSPVVVLPSRVGKDKSSADEGRDPTARVLTWEDA</sequence>